<dbReference type="PANTHER" id="PTHR22916:SF3">
    <property type="entry name" value="UDP-GLCNAC:BETAGAL BETA-1,3-N-ACETYLGLUCOSAMINYLTRANSFERASE-LIKE PROTEIN 1"/>
    <property type="match status" value="1"/>
</dbReference>
<gene>
    <name evidence="2" type="ORF">GCM10012289_46610</name>
</gene>
<name>A0A918DM06_9ACTN</name>
<protein>
    <recommendedName>
        <fullName evidence="1">Glycosyltransferase 2-like domain-containing protein</fullName>
    </recommendedName>
</protein>
<evidence type="ECO:0000313" key="2">
    <source>
        <dbReference type="EMBL" id="GGO74297.1"/>
    </source>
</evidence>
<dbReference type="Proteomes" id="UP000646523">
    <property type="component" value="Unassembled WGS sequence"/>
</dbReference>
<dbReference type="Pfam" id="PF00535">
    <property type="entry name" value="Glycos_transf_2"/>
    <property type="match status" value="1"/>
</dbReference>
<dbReference type="Gene3D" id="3.90.550.10">
    <property type="entry name" value="Spore Coat Polysaccharide Biosynthesis Protein SpsA, Chain A"/>
    <property type="match status" value="1"/>
</dbReference>
<dbReference type="InterPro" id="IPR029044">
    <property type="entry name" value="Nucleotide-diphossugar_trans"/>
</dbReference>
<sequence length="619" mass="69486">MPVLSVIVPFHDVEKYLGTCLDSIGAQTFRDLEVICVDDGSHDGGAAVVEAAMAADERVRLIRQANHGAGHARNTGVRHATGRYLAFVDGDDTVPPTAFQRLLSSLESTGSDLACGNVMRLHRNLLVPSWAHRKAFAEPLKRTHITSHPLLIRDRMVWNKVYRRSFWDDLGLSFPERRYEDQPVSVAAHVGAAAVDVLKSVVYHWRQRDEENASITQCRLEPGNLHDRLLSVLQTAELLAERAPELKPYFDRDTLVIDLTVAVEAVAAVGDQADPALVELAVRYLDGVAPEEWLGVPYAHRLLVHLLHRRRLDDLAFLFAQERDERLWPRLCRPGFGRRRWYGRHPAMPEHLSDVTDELELVTRLTTLEWRDGVLYGQGVLSAGRFDGRDLRRTAVRVWLEERGTGETVPLPGRAGRRGVPWERGGFPFGFAFDPAALTTAQLTRRGQWDLRAELRATGLRLAGRVATPRGLPLAPPAPARRGNTWLVPVRNRRGVWGLRLCRAQAVIGECRVDGDDLVLSGELADLGDGEPVLRLVRRSDGEEMYFPLVMAGHRFRARVPLRDVDESVGQESRWEVVIDQGREIRPLVRTRERPMATVADRRFEVDRGGDGCLVLAEL</sequence>
<evidence type="ECO:0000259" key="1">
    <source>
        <dbReference type="Pfam" id="PF00535"/>
    </source>
</evidence>
<organism evidence="2 3">
    <name type="scientific">Nonomuraea cavernae</name>
    <dbReference type="NCBI Taxonomy" id="2045107"/>
    <lineage>
        <taxon>Bacteria</taxon>
        <taxon>Bacillati</taxon>
        <taxon>Actinomycetota</taxon>
        <taxon>Actinomycetes</taxon>
        <taxon>Streptosporangiales</taxon>
        <taxon>Streptosporangiaceae</taxon>
        <taxon>Nonomuraea</taxon>
    </lineage>
</organism>
<accession>A0A918DM06</accession>
<dbReference type="InterPro" id="IPR001173">
    <property type="entry name" value="Glyco_trans_2-like"/>
</dbReference>
<dbReference type="AlphaFoldDB" id="A0A918DM06"/>
<dbReference type="CDD" id="cd00761">
    <property type="entry name" value="Glyco_tranf_GTA_type"/>
    <property type="match status" value="1"/>
</dbReference>
<comment type="caution">
    <text evidence="2">The sequence shown here is derived from an EMBL/GenBank/DDBJ whole genome shotgun (WGS) entry which is preliminary data.</text>
</comment>
<dbReference type="GO" id="GO:0016758">
    <property type="term" value="F:hexosyltransferase activity"/>
    <property type="evidence" value="ECO:0007669"/>
    <property type="project" value="UniProtKB-ARBA"/>
</dbReference>
<dbReference type="SUPFAM" id="SSF53448">
    <property type="entry name" value="Nucleotide-diphospho-sugar transferases"/>
    <property type="match status" value="1"/>
</dbReference>
<dbReference type="RefSeq" id="WP_189126287.1">
    <property type="nucleotide sequence ID" value="NZ_BMNH01000015.1"/>
</dbReference>
<reference evidence="2" key="2">
    <citation type="submission" date="2020-09" db="EMBL/GenBank/DDBJ databases">
        <authorList>
            <person name="Sun Q."/>
            <person name="Zhou Y."/>
        </authorList>
    </citation>
    <scope>NUCLEOTIDE SEQUENCE</scope>
    <source>
        <strain evidence="2">CGMCC 4.7368</strain>
    </source>
</reference>
<dbReference type="PANTHER" id="PTHR22916">
    <property type="entry name" value="GLYCOSYLTRANSFERASE"/>
    <property type="match status" value="1"/>
</dbReference>
<reference evidence="2" key="1">
    <citation type="journal article" date="2014" name="Int. J. Syst. Evol. Microbiol.">
        <title>Complete genome sequence of Corynebacterium casei LMG S-19264T (=DSM 44701T), isolated from a smear-ripened cheese.</title>
        <authorList>
            <consortium name="US DOE Joint Genome Institute (JGI-PGF)"/>
            <person name="Walter F."/>
            <person name="Albersmeier A."/>
            <person name="Kalinowski J."/>
            <person name="Ruckert C."/>
        </authorList>
    </citation>
    <scope>NUCLEOTIDE SEQUENCE</scope>
    <source>
        <strain evidence="2">CGMCC 4.7368</strain>
    </source>
</reference>
<proteinExistence type="predicted"/>
<evidence type="ECO:0000313" key="3">
    <source>
        <dbReference type="Proteomes" id="UP000646523"/>
    </source>
</evidence>
<keyword evidence="3" id="KW-1185">Reference proteome</keyword>
<dbReference type="EMBL" id="BMNH01000015">
    <property type="protein sequence ID" value="GGO74297.1"/>
    <property type="molecule type" value="Genomic_DNA"/>
</dbReference>
<feature type="domain" description="Glycosyltransferase 2-like" evidence="1">
    <location>
        <begin position="5"/>
        <end position="167"/>
    </location>
</feature>